<proteinExistence type="predicted"/>
<dbReference type="Proteomes" id="UP000269041">
    <property type="component" value="Unassembled WGS sequence"/>
</dbReference>
<keyword evidence="2" id="KW-1185">Reference proteome</keyword>
<dbReference type="OrthoDB" id="5880273at2"/>
<protein>
    <submittedName>
        <fullName evidence="1">Uncharacterized protein</fullName>
    </submittedName>
</protein>
<gene>
    <name evidence="1" type="ORF">EJA03_19015</name>
</gene>
<comment type="caution">
    <text evidence="1">The sequence shown here is derived from an EMBL/GenBank/DDBJ whole genome shotgun (WGS) entry which is preliminary data.</text>
</comment>
<evidence type="ECO:0000313" key="2">
    <source>
        <dbReference type="Proteomes" id="UP000269041"/>
    </source>
</evidence>
<dbReference type="AlphaFoldDB" id="A0A3R9FKK9"/>
<dbReference type="RefSeq" id="WP_125323309.1">
    <property type="nucleotide sequence ID" value="NZ_AP024891.1"/>
</dbReference>
<accession>A0A3R9FKK9</accession>
<name>A0A3R9FKK9_9VIBR</name>
<sequence length="73" mass="8203">MANVSRAIVLLRERVKARQEGDTTKMAELNKAIEACQPFVWQVQQALKVNGDGMTLFSITPSWVKARLSRRAS</sequence>
<reference evidence="1 2" key="1">
    <citation type="submission" date="2018-12" db="EMBL/GenBank/DDBJ databases">
        <title>Genomic taxonomy of the Vibrionaceae family.</title>
        <authorList>
            <person name="Gomez-Gil B."/>
            <person name="Enciso-Ibarra K."/>
        </authorList>
    </citation>
    <scope>NUCLEOTIDE SEQUENCE [LARGE SCALE GENOMIC DNA]</scope>
    <source>
        <strain evidence="1 2">CAIM 594</strain>
    </source>
</reference>
<organism evidence="1 2">
    <name type="scientific">Vibrio pectenicida</name>
    <dbReference type="NCBI Taxonomy" id="62763"/>
    <lineage>
        <taxon>Bacteria</taxon>
        <taxon>Pseudomonadati</taxon>
        <taxon>Pseudomonadota</taxon>
        <taxon>Gammaproteobacteria</taxon>
        <taxon>Vibrionales</taxon>
        <taxon>Vibrionaceae</taxon>
        <taxon>Vibrio</taxon>
    </lineage>
</organism>
<dbReference type="EMBL" id="RSFA01000148">
    <property type="protein sequence ID" value="RSD28570.1"/>
    <property type="molecule type" value="Genomic_DNA"/>
</dbReference>
<evidence type="ECO:0000313" key="1">
    <source>
        <dbReference type="EMBL" id="RSD28570.1"/>
    </source>
</evidence>